<dbReference type="SMART" id="SM01069">
    <property type="entry name" value="CDC37_C"/>
    <property type="match status" value="1"/>
</dbReference>
<feature type="compositionally biased region" description="Basic and acidic residues" evidence="8">
    <location>
        <begin position="133"/>
        <end position="144"/>
    </location>
</feature>
<evidence type="ECO:0000313" key="12">
    <source>
        <dbReference type="EMBL" id="VEN62168.1"/>
    </source>
</evidence>
<dbReference type="GO" id="GO:0051082">
    <property type="term" value="F:unfolded protein binding"/>
    <property type="evidence" value="ECO:0007669"/>
    <property type="project" value="TreeGrafter"/>
</dbReference>
<dbReference type="Pfam" id="PF08565">
    <property type="entry name" value="CDC37_M"/>
    <property type="match status" value="1"/>
</dbReference>
<dbReference type="SMART" id="SM01070">
    <property type="entry name" value="CDC37_M"/>
    <property type="match status" value="1"/>
</dbReference>
<feature type="domain" description="Cdc37 C-terminal" evidence="9">
    <location>
        <begin position="286"/>
        <end position="369"/>
    </location>
</feature>
<dbReference type="Pfam" id="PF03234">
    <property type="entry name" value="CDC37_N"/>
    <property type="match status" value="1"/>
</dbReference>
<comment type="similarity">
    <text evidence="2">Belongs to the CDC37 family.</text>
</comment>
<keyword evidence="13" id="KW-1185">Reference proteome</keyword>
<evidence type="ECO:0000256" key="2">
    <source>
        <dbReference type="ARBA" id="ARBA00006222"/>
    </source>
</evidence>
<dbReference type="PANTHER" id="PTHR12800:SF4">
    <property type="entry name" value="HSP90 CO-CHAPERONE CDC37"/>
    <property type="match status" value="1"/>
</dbReference>
<feature type="domain" description="Cdc37 Hsp90 binding" evidence="10">
    <location>
        <begin position="123"/>
        <end position="282"/>
    </location>
</feature>
<evidence type="ECO:0000256" key="8">
    <source>
        <dbReference type="SAM" id="MobiDB-lite"/>
    </source>
</evidence>
<proteinExistence type="inferred from homology"/>
<dbReference type="Pfam" id="PF08564">
    <property type="entry name" value="CDC37_C"/>
    <property type="match status" value="1"/>
</dbReference>
<feature type="domain" description="Cdc37 N-terminal" evidence="11">
    <location>
        <begin position="1"/>
        <end position="125"/>
    </location>
</feature>
<accession>A0A653DQT7</accession>
<feature type="region of interest" description="Disordered" evidence="8">
    <location>
        <begin position="1"/>
        <end position="26"/>
    </location>
</feature>
<dbReference type="InterPro" id="IPR013874">
    <property type="entry name" value="Cdc37_Hsp90-bd"/>
</dbReference>
<feature type="compositionally biased region" description="Basic and acidic residues" evidence="8">
    <location>
        <begin position="1"/>
        <end position="11"/>
    </location>
</feature>
<dbReference type="InterPro" id="IPR013873">
    <property type="entry name" value="Cdc37_C"/>
</dbReference>
<gene>
    <name evidence="12" type="ORF">CALMAC_LOCUS19340</name>
</gene>
<keyword evidence="5" id="KW-0143">Chaperone</keyword>
<evidence type="ECO:0000256" key="6">
    <source>
        <dbReference type="ARBA" id="ARBA00031396"/>
    </source>
</evidence>
<evidence type="ECO:0000256" key="7">
    <source>
        <dbReference type="SAM" id="Coils"/>
    </source>
</evidence>
<evidence type="ECO:0000256" key="3">
    <source>
        <dbReference type="ARBA" id="ARBA00020496"/>
    </source>
</evidence>
<feature type="region of interest" description="Disordered" evidence="8">
    <location>
        <begin position="342"/>
        <end position="372"/>
    </location>
</feature>
<sequence>MVDYSKWKNIEISDDEDETHPNIDTPSLFRWRHQARIERMEEWKKQLEEHEKKKTVHIKKETDVKNKIAEAEKAGSGDLGDLKQQLKELEKKWKELEAEEEEIKKKEKLTPWNVDTISQPGFAKTVINKKPPKPKEEHLSEEEREKRMKKFIKENEKALKHFGMLRKYDDSRQYLKQHQQLVCEDTANYLVIWCINLEMEEKHELMQHVAHQTICMQYILELAKQLDYDPRACVDAFFAKIQVAEPEYKKSFEDELEQFKQRIRKRAAEKIEEALKELEEEEKQKRLGPGGLDPVEVFESLPEELKKCFESQDIQLLQDTIAKMDEQDAKYHMKRCVDSGLWVPDANKKSSDEAGDAGASTTKEESQTSSES</sequence>
<feature type="coiled-coil region" evidence="7">
    <location>
        <begin position="249"/>
        <end position="288"/>
    </location>
</feature>
<keyword evidence="4" id="KW-0963">Cytoplasm</keyword>
<evidence type="ECO:0000313" key="13">
    <source>
        <dbReference type="Proteomes" id="UP000410492"/>
    </source>
</evidence>
<keyword evidence="7" id="KW-0175">Coiled coil</keyword>
<dbReference type="InterPro" id="IPR004918">
    <property type="entry name" value="Cdc37"/>
</dbReference>
<feature type="coiled-coil region" evidence="7">
    <location>
        <begin position="33"/>
        <end position="109"/>
    </location>
</feature>
<dbReference type="Proteomes" id="UP000410492">
    <property type="component" value="Unassembled WGS sequence"/>
</dbReference>
<evidence type="ECO:0000256" key="5">
    <source>
        <dbReference type="ARBA" id="ARBA00023186"/>
    </source>
</evidence>
<dbReference type="Gene3D" id="1.20.58.610">
    <property type="entry name" value="Cdc37, Hsp90 binding domain"/>
    <property type="match status" value="1"/>
</dbReference>
<organism evidence="12 13">
    <name type="scientific">Callosobruchus maculatus</name>
    <name type="common">Southern cowpea weevil</name>
    <name type="synonym">Pulse bruchid</name>
    <dbReference type="NCBI Taxonomy" id="64391"/>
    <lineage>
        <taxon>Eukaryota</taxon>
        <taxon>Metazoa</taxon>
        <taxon>Ecdysozoa</taxon>
        <taxon>Arthropoda</taxon>
        <taxon>Hexapoda</taxon>
        <taxon>Insecta</taxon>
        <taxon>Pterygota</taxon>
        <taxon>Neoptera</taxon>
        <taxon>Endopterygota</taxon>
        <taxon>Coleoptera</taxon>
        <taxon>Polyphaga</taxon>
        <taxon>Cucujiformia</taxon>
        <taxon>Chrysomeloidea</taxon>
        <taxon>Chrysomelidae</taxon>
        <taxon>Bruchinae</taxon>
        <taxon>Bruchini</taxon>
        <taxon>Callosobruchus</taxon>
    </lineage>
</organism>
<dbReference type="GO" id="GO:0050821">
    <property type="term" value="P:protein stabilization"/>
    <property type="evidence" value="ECO:0007669"/>
    <property type="project" value="TreeGrafter"/>
</dbReference>
<name>A0A653DQT7_CALMS</name>
<evidence type="ECO:0000259" key="10">
    <source>
        <dbReference type="SMART" id="SM01070"/>
    </source>
</evidence>
<evidence type="ECO:0000259" key="9">
    <source>
        <dbReference type="SMART" id="SM01069"/>
    </source>
</evidence>
<dbReference type="PANTHER" id="PTHR12800">
    <property type="entry name" value="CDC37-RELATED"/>
    <property type="match status" value="1"/>
</dbReference>
<feature type="region of interest" description="Disordered" evidence="8">
    <location>
        <begin position="124"/>
        <end position="144"/>
    </location>
</feature>
<dbReference type="GO" id="GO:0051087">
    <property type="term" value="F:protein-folding chaperone binding"/>
    <property type="evidence" value="ECO:0007669"/>
    <property type="project" value="TreeGrafter"/>
</dbReference>
<dbReference type="OrthoDB" id="440202at2759"/>
<protein>
    <recommendedName>
        <fullName evidence="3">Hsp90 co-chaperone Cdc37</fullName>
    </recommendedName>
    <alternativeName>
        <fullName evidence="6">Hsp90 chaperone protein kinase-targeting subunit</fullName>
    </alternativeName>
</protein>
<reference evidence="12 13" key="1">
    <citation type="submission" date="2019-01" db="EMBL/GenBank/DDBJ databases">
        <authorList>
            <person name="Sayadi A."/>
        </authorList>
    </citation>
    <scope>NUCLEOTIDE SEQUENCE [LARGE SCALE GENOMIC DNA]</scope>
</reference>
<dbReference type="GO" id="GO:0006457">
    <property type="term" value="P:protein folding"/>
    <property type="evidence" value="ECO:0007669"/>
    <property type="project" value="TreeGrafter"/>
</dbReference>
<dbReference type="FunFam" id="1.20.58.610:FF:000001">
    <property type="entry name" value="Hsp90 co-chaperone Cdc37-like 1"/>
    <property type="match status" value="1"/>
</dbReference>
<dbReference type="GO" id="GO:0031072">
    <property type="term" value="F:heat shock protein binding"/>
    <property type="evidence" value="ECO:0007669"/>
    <property type="project" value="TreeGrafter"/>
</dbReference>
<dbReference type="AlphaFoldDB" id="A0A653DQT7"/>
<dbReference type="SUPFAM" id="SSF101391">
    <property type="entry name" value="Hsp90 co-chaperone CDC37"/>
    <property type="match status" value="1"/>
</dbReference>
<dbReference type="EMBL" id="CAACVG010013591">
    <property type="protein sequence ID" value="VEN62168.1"/>
    <property type="molecule type" value="Genomic_DNA"/>
</dbReference>
<dbReference type="SMART" id="SM01071">
    <property type="entry name" value="CDC37_N"/>
    <property type="match status" value="1"/>
</dbReference>
<dbReference type="InterPro" id="IPR013855">
    <property type="entry name" value="Cdc37_N_dom"/>
</dbReference>
<evidence type="ECO:0000256" key="4">
    <source>
        <dbReference type="ARBA" id="ARBA00022490"/>
    </source>
</evidence>
<dbReference type="Gene3D" id="6.10.140.250">
    <property type="match status" value="1"/>
</dbReference>
<dbReference type="GO" id="GO:0019901">
    <property type="term" value="F:protein kinase binding"/>
    <property type="evidence" value="ECO:0007669"/>
    <property type="project" value="InterPro"/>
</dbReference>
<dbReference type="InterPro" id="IPR038189">
    <property type="entry name" value="Cdc37_Hsp90-bd_sf"/>
</dbReference>
<evidence type="ECO:0000256" key="1">
    <source>
        <dbReference type="ARBA" id="ARBA00004496"/>
    </source>
</evidence>
<comment type="subcellular location">
    <subcellularLocation>
        <location evidence="1">Cytoplasm</location>
    </subcellularLocation>
</comment>
<evidence type="ECO:0000259" key="11">
    <source>
        <dbReference type="SMART" id="SM01071"/>
    </source>
</evidence>
<dbReference type="GO" id="GO:0005737">
    <property type="term" value="C:cytoplasm"/>
    <property type="evidence" value="ECO:0007669"/>
    <property type="project" value="UniProtKB-SubCell"/>
</dbReference>